<comment type="caution">
    <text evidence="7">The sequence shown here is derived from an EMBL/GenBank/DDBJ whole genome shotgun (WGS) entry which is preliminary data.</text>
</comment>
<dbReference type="SUPFAM" id="SSF50129">
    <property type="entry name" value="GroES-like"/>
    <property type="match status" value="1"/>
</dbReference>
<evidence type="ECO:0000313" key="8">
    <source>
        <dbReference type="Proteomes" id="UP001583193"/>
    </source>
</evidence>
<dbReference type="PANTHER" id="PTHR45348">
    <property type="entry name" value="HYPOTHETICAL OXIDOREDUCTASE (EUROFUNG)"/>
    <property type="match status" value="1"/>
</dbReference>
<dbReference type="Pfam" id="PF08240">
    <property type="entry name" value="ADH_N"/>
    <property type="match status" value="1"/>
</dbReference>
<dbReference type="InterPro" id="IPR020843">
    <property type="entry name" value="ER"/>
</dbReference>
<dbReference type="EMBL" id="JAVDPF010000009">
    <property type="protein sequence ID" value="KAL1880366.1"/>
    <property type="molecule type" value="Genomic_DNA"/>
</dbReference>
<dbReference type="InterPro" id="IPR011032">
    <property type="entry name" value="GroES-like_sf"/>
</dbReference>
<dbReference type="Gene3D" id="3.40.50.720">
    <property type="entry name" value="NAD(P)-binding Rossmann-like Domain"/>
    <property type="match status" value="1"/>
</dbReference>
<evidence type="ECO:0000313" key="7">
    <source>
        <dbReference type="EMBL" id="KAL1880366.1"/>
    </source>
</evidence>
<keyword evidence="5" id="KW-0560">Oxidoreductase</keyword>
<accession>A0ABR3XWI2</accession>
<dbReference type="InterPro" id="IPR036291">
    <property type="entry name" value="NAD(P)-bd_dom_sf"/>
</dbReference>
<comment type="subunit">
    <text evidence="2">Monomer.</text>
</comment>
<reference evidence="7 8" key="1">
    <citation type="journal article" date="2024" name="IMA Fungus">
        <title>IMA Genome - F19 : A genome assembly and annotation guide to empower mycologists, including annotated draft genome sequences of Ceratocystis pirilliformis, Diaporthe australafricana, Fusarium ophioides, Paecilomyces lecythidis, and Sporothrix stenoceras.</title>
        <authorList>
            <person name="Aylward J."/>
            <person name="Wilson A.M."/>
            <person name="Visagie C.M."/>
            <person name="Spraker J."/>
            <person name="Barnes I."/>
            <person name="Buitendag C."/>
            <person name="Ceriani C."/>
            <person name="Del Mar Angel L."/>
            <person name="du Plessis D."/>
            <person name="Fuchs T."/>
            <person name="Gasser K."/>
            <person name="Kramer D."/>
            <person name="Li W."/>
            <person name="Munsamy K."/>
            <person name="Piso A."/>
            <person name="Price J.L."/>
            <person name="Sonnekus B."/>
            <person name="Thomas C."/>
            <person name="van der Nest A."/>
            <person name="van Dijk A."/>
            <person name="van Heerden A."/>
            <person name="van Vuuren N."/>
            <person name="Yilmaz N."/>
            <person name="Duong T.A."/>
            <person name="van der Merwe N.A."/>
            <person name="Wingfield M.J."/>
            <person name="Wingfield B.D."/>
        </authorList>
    </citation>
    <scope>NUCLEOTIDE SEQUENCE [LARGE SCALE GENOMIC DNA]</scope>
    <source>
        <strain evidence="7 8">CMW 18167</strain>
    </source>
</reference>
<dbReference type="Pfam" id="PF00107">
    <property type="entry name" value="ADH_zinc_N"/>
    <property type="match status" value="1"/>
</dbReference>
<evidence type="ECO:0000259" key="6">
    <source>
        <dbReference type="SMART" id="SM00829"/>
    </source>
</evidence>
<evidence type="ECO:0000256" key="3">
    <source>
        <dbReference type="ARBA" id="ARBA00022741"/>
    </source>
</evidence>
<keyword evidence="8" id="KW-1185">Reference proteome</keyword>
<evidence type="ECO:0000256" key="5">
    <source>
        <dbReference type="ARBA" id="ARBA00023002"/>
    </source>
</evidence>
<dbReference type="PANTHER" id="PTHR45348:SF1">
    <property type="entry name" value="TRANS-ENOYL REDUCTASE STHE"/>
    <property type="match status" value="1"/>
</dbReference>
<dbReference type="SMART" id="SM00829">
    <property type="entry name" value="PKS_ER"/>
    <property type="match status" value="1"/>
</dbReference>
<dbReference type="InterPro" id="IPR047122">
    <property type="entry name" value="Trans-enoyl_RdTase-like"/>
</dbReference>
<keyword evidence="4" id="KW-0521">NADP</keyword>
<dbReference type="SUPFAM" id="SSF51735">
    <property type="entry name" value="NAD(P)-binding Rossmann-fold domains"/>
    <property type="match status" value="1"/>
</dbReference>
<keyword evidence="3" id="KW-0547">Nucleotide-binding</keyword>
<organism evidence="7 8">
    <name type="scientific">Paecilomyces lecythidis</name>
    <dbReference type="NCBI Taxonomy" id="3004212"/>
    <lineage>
        <taxon>Eukaryota</taxon>
        <taxon>Fungi</taxon>
        <taxon>Dikarya</taxon>
        <taxon>Ascomycota</taxon>
        <taxon>Pezizomycotina</taxon>
        <taxon>Eurotiomycetes</taxon>
        <taxon>Eurotiomycetidae</taxon>
        <taxon>Eurotiales</taxon>
        <taxon>Thermoascaceae</taxon>
        <taxon>Paecilomyces</taxon>
    </lineage>
</organism>
<name>A0ABR3XWI2_9EURO</name>
<evidence type="ECO:0000256" key="2">
    <source>
        <dbReference type="ARBA" id="ARBA00011245"/>
    </source>
</evidence>
<dbReference type="InterPro" id="IPR013149">
    <property type="entry name" value="ADH-like_C"/>
</dbReference>
<dbReference type="Proteomes" id="UP001583193">
    <property type="component" value="Unassembled WGS sequence"/>
</dbReference>
<gene>
    <name evidence="7" type="ORF">Plec18167_003770</name>
</gene>
<feature type="domain" description="Enoyl reductase (ER)" evidence="6">
    <location>
        <begin position="20"/>
        <end position="354"/>
    </location>
</feature>
<comment type="similarity">
    <text evidence="1">Belongs to the zinc-containing alcohol dehydrogenase family.</text>
</comment>
<dbReference type="Gene3D" id="3.90.180.10">
    <property type="entry name" value="Medium-chain alcohol dehydrogenases, catalytic domain"/>
    <property type="match status" value="1"/>
</dbReference>
<sequence>MTSFLFPSTQTAIISVDEAGSLKITDNVPVIDLEPDAVLIHTAALALNPVDTKMLHGFACPGAILGFDFAGTIVAVGSAVMRPLKPGDRVCGSADGMNRNRPSGGAFAEYTSCPASLVVRIPADMPFTDAAGLGTSLASAGLALFRSLQIPGSLERPADRPIYVLINGGSTGTGTMAIQLLRRCNLRPIVTCSPEHVELVTSYGAEKAFDYHSPTCAQDIRAYTRNALSFAVDCITQPSTMKLCYDAIGRAGGRYVALDPFPESENTRRVVKPDWILATSVTGQGCSWPTPYGRDGDPKIRAWAEGFFAEVQQLIEAGQIRSHPVRVSPGGLSGIFDGIEAIRRKEVRGFKLVYPIEW</sequence>
<dbReference type="InterPro" id="IPR013154">
    <property type="entry name" value="ADH-like_N"/>
</dbReference>
<dbReference type="CDD" id="cd08249">
    <property type="entry name" value="enoyl_reductase_like"/>
    <property type="match status" value="1"/>
</dbReference>
<evidence type="ECO:0000256" key="4">
    <source>
        <dbReference type="ARBA" id="ARBA00022857"/>
    </source>
</evidence>
<protein>
    <submittedName>
        <fullName evidence="7">Secondary metabolism biosynthetic enzyme</fullName>
    </submittedName>
</protein>
<proteinExistence type="inferred from homology"/>
<evidence type="ECO:0000256" key="1">
    <source>
        <dbReference type="ARBA" id="ARBA00008072"/>
    </source>
</evidence>